<sequence>MTSFFGQGGCQAIEDAAILGNLLAEHGEALAEPQQLLAAYAGVREPRTKHLSAFSAGFALLHTARLPLGLGPLARWFLYTLVPTWFWLWYLGWLYKYQPEVAMLRGPGVCSRAGARRVARGA</sequence>
<keyword evidence="1" id="KW-1133">Transmembrane helix</keyword>
<keyword evidence="1" id="KW-0812">Transmembrane</keyword>
<dbReference type="InterPro" id="IPR036188">
    <property type="entry name" value="FAD/NAD-bd_sf"/>
</dbReference>
<evidence type="ECO:0008006" key="4">
    <source>
        <dbReference type="Google" id="ProtNLM"/>
    </source>
</evidence>
<comment type="caution">
    <text evidence="2">The sequence shown here is derived from an EMBL/GenBank/DDBJ whole genome shotgun (WGS) entry which is preliminary data.</text>
</comment>
<reference evidence="2 3" key="1">
    <citation type="submission" date="2017-06" db="EMBL/GenBank/DDBJ databases">
        <title>Ant-infecting Ophiocordyceps genomes reveal a high diversity of potential behavioral manipulation genes and a possible major role for enterotoxins.</title>
        <authorList>
            <person name="De Bekker C."/>
            <person name="Evans H.C."/>
            <person name="Brachmann A."/>
            <person name="Hughes D.P."/>
        </authorList>
    </citation>
    <scope>NUCLEOTIDE SEQUENCE [LARGE SCALE GENOMIC DNA]</scope>
    <source>
        <strain evidence="2 3">Map64</strain>
    </source>
</reference>
<name>A0A2C5Y8T9_9HYPO</name>
<dbReference type="SUPFAM" id="SSF51905">
    <property type="entry name" value="FAD/NAD(P)-binding domain"/>
    <property type="match status" value="1"/>
</dbReference>
<proteinExistence type="predicted"/>
<dbReference type="EMBL" id="NJET01000041">
    <property type="protein sequence ID" value="PHH63850.1"/>
    <property type="molecule type" value="Genomic_DNA"/>
</dbReference>
<dbReference type="STRING" id="1399860.A0A2C5Y8T9"/>
<evidence type="ECO:0000313" key="2">
    <source>
        <dbReference type="EMBL" id="PHH63850.1"/>
    </source>
</evidence>
<organism evidence="2 3">
    <name type="scientific">Ophiocordyceps australis</name>
    <dbReference type="NCBI Taxonomy" id="1399860"/>
    <lineage>
        <taxon>Eukaryota</taxon>
        <taxon>Fungi</taxon>
        <taxon>Dikarya</taxon>
        <taxon>Ascomycota</taxon>
        <taxon>Pezizomycotina</taxon>
        <taxon>Sordariomycetes</taxon>
        <taxon>Hypocreomycetidae</taxon>
        <taxon>Hypocreales</taxon>
        <taxon>Ophiocordycipitaceae</taxon>
        <taxon>Ophiocordyceps</taxon>
    </lineage>
</organism>
<gene>
    <name evidence="2" type="ORF">CDD81_5407</name>
</gene>
<dbReference type="Proteomes" id="UP000226192">
    <property type="component" value="Unassembled WGS sequence"/>
</dbReference>
<evidence type="ECO:0000313" key="3">
    <source>
        <dbReference type="Proteomes" id="UP000226192"/>
    </source>
</evidence>
<dbReference type="AlphaFoldDB" id="A0A2C5Y8T9"/>
<dbReference type="Gene3D" id="3.50.50.60">
    <property type="entry name" value="FAD/NAD(P)-binding domain"/>
    <property type="match status" value="1"/>
</dbReference>
<keyword evidence="1" id="KW-0472">Membrane</keyword>
<accession>A0A2C5Y8T9</accession>
<keyword evidence="3" id="KW-1185">Reference proteome</keyword>
<evidence type="ECO:0000256" key="1">
    <source>
        <dbReference type="SAM" id="Phobius"/>
    </source>
</evidence>
<feature type="transmembrane region" description="Helical" evidence="1">
    <location>
        <begin position="76"/>
        <end position="95"/>
    </location>
</feature>
<dbReference type="OrthoDB" id="5428495at2759"/>
<protein>
    <recommendedName>
        <fullName evidence="4">FAD-binding domain-containing protein</fullName>
    </recommendedName>
</protein>